<feature type="region of interest" description="Disordered" evidence="1">
    <location>
        <begin position="100"/>
        <end position="129"/>
    </location>
</feature>
<evidence type="ECO:0000256" key="2">
    <source>
        <dbReference type="SAM" id="Phobius"/>
    </source>
</evidence>
<evidence type="ECO:0000313" key="4">
    <source>
        <dbReference type="Proteomes" id="UP000649617"/>
    </source>
</evidence>
<reference evidence="3" key="1">
    <citation type="submission" date="2021-02" db="EMBL/GenBank/DDBJ databases">
        <authorList>
            <person name="Dougan E. K."/>
            <person name="Rhodes N."/>
            <person name="Thang M."/>
            <person name="Chan C."/>
        </authorList>
    </citation>
    <scope>NUCLEOTIDE SEQUENCE</scope>
</reference>
<feature type="compositionally biased region" description="Basic and acidic residues" evidence="1">
    <location>
        <begin position="101"/>
        <end position="123"/>
    </location>
</feature>
<protein>
    <submittedName>
        <fullName evidence="3">NoxC protein</fullName>
    </submittedName>
</protein>
<feature type="transmembrane region" description="Helical" evidence="2">
    <location>
        <begin position="236"/>
        <end position="256"/>
    </location>
</feature>
<gene>
    <name evidence="3" type="primary">noxC</name>
    <name evidence="3" type="ORF">SPIL2461_LOCUS9181</name>
</gene>
<keyword evidence="4" id="KW-1185">Reference proteome</keyword>
<evidence type="ECO:0000313" key="3">
    <source>
        <dbReference type="EMBL" id="CAE7377654.1"/>
    </source>
</evidence>
<dbReference type="Proteomes" id="UP000649617">
    <property type="component" value="Unassembled WGS sequence"/>
</dbReference>
<dbReference type="AlphaFoldDB" id="A0A812Q6D9"/>
<accession>A0A812Q6D9</accession>
<comment type="caution">
    <text evidence="3">The sequence shown here is derived from an EMBL/GenBank/DDBJ whole genome shotgun (WGS) entry which is preliminary data.</text>
</comment>
<organism evidence="3 4">
    <name type="scientific">Symbiodinium pilosum</name>
    <name type="common">Dinoflagellate</name>
    <dbReference type="NCBI Taxonomy" id="2952"/>
    <lineage>
        <taxon>Eukaryota</taxon>
        <taxon>Sar</taxon>
        <taxon>Alveolata</taxon>
        <taxon>Dinophyceae</taxon>
        <taxon>Suessiales</taxon>
        <taxon>Symbiodiniaceae</taxon>
        <taxon>Symbiodinium</taxon>
    </lineage>
</organism>
<evidence type="ECO:0000256" key="1">
    <source>
        <dbReference type="SAM" id="MobiDB-lite"/>
    </source>
</evidence>
<dbReference type="EMBL" id="CAJNIZ010015780">
    <property type="protein sequence ID" value="CAE7377654.1"/>
    <property type="molecule type" value="Genomic_DNA"/>
</dbReference>
<keyword evidence="2" id="KW-1133">Transmembrane helix</keyword>
<keyword evidence="2" id="KW-0812">Transmembrane</keyword>
<feature type="region of interest" description="Disordered" evidence="1">
    <location>
        <begin position="1"/>
        <end position="20"/>
    </location>
</feature>
<keyword evidence="2" id="KW-0472">Membrane</keyword>
<sequence length="279" mass="30625">MAGSDRWQSENLVDGPGLGKEQAKGLLQEGARKPPGCTWQMASGKALSLFTCGFWNLPDEALEALVGQLLNSEEIASPGLRQWATFNETEAGVTAVMPCESKPKDAKDPKAKGKSEMSEKTDRTGGSQIDMQPMRTFATSRFSVDLVTLEANTSCETGVNVARFLPQEELPNTRAAGMKPLSRLPDWRGHLVSPNYFRMINASLHVVVLLASAFYALDLVTNKYPLAIPMFSWPIFFARLGGMATAIWSALLFLSMSRGLLTVCSRQECKFFACRRASF</sequence>
<dbReference type="OrthoDB" id="10277005at2759"/>
<name>A0A812Q6D9_SYMPI</name>
<feature type="transmembrane region" description="Helical" evidence="2">
    <location>
        <begin position="196"/>
        <end position="216"/>
    </location>
</feature>
<proteinExistence type="predicted"/>